<evidence type="ECO:0000313" key="2">
    <source>
        <dbReference type="Proteomes" id="UP000187203"/>
    </source>
</evidence>
<dbReference type="OrthoDB" id="1847777at2759"/>
<organism evidence="1 2">
    <name type="scientific">Corchorus olitorius</name>
    <dbReference type="NCBI Taxonomy" id="93759"/>
    <lineage>
        <taxon>Eukaryota</taxon>
        <taxon>Viridiplantae</taxon>
        <taxon>Streptophyta</taxon>
        <taxon>Embryophyta</taxon>
        <taxon>Tracheophyta</taxon>
        <taxon>Spermatophyta</taxon>
        <taxon>Magnoliopsida</taxon>
        <taxon>eudicotyledons</taxon>
        <taxon>Gunneridae</taxon>
        <taxon>Pentapetalae</taxon>
        <taxon>rosids</taxon>
        <taxon>malvids</taxon>
        <taxon>Malvales</taxon>
        <taxon>Malvaceae</taxon>
        <taxon>Grewioideae</taxon>
        <taxon>Apeibeae</taxon>
        <taxon>Corchorus</taxon>
    </lineage>
</organism>
<protein>
    <submittedName>
        <fullName evidence="1">Uncharacterized protein</fullName>
    </submittedName>
</protein>
<comment type="caution">
    <text evidence="1">The sequence shown here is derived from an EMBL/GenBank/DDBJ whole genome shotgun (WGS) entry which is preliminary data.</text>
</comment>
<reference evidence="2" key="1">
    <citation type="submission" date="2013-09" db="EMBL/GenBank/DDBJ databases">
        <title>Corchorus olitorius genome sequencing.</title>
        <authorList>
            <person name="Alam M."/>
            <person name="Haque M.S."/>
            <person name="Islam M.S."/>
            <person name="Emdad E.M."/>
            <person name="Islam M.M."/>
            <person name="Ahmed B."/>
            <person name="Halim A."/>
            <person name="Hossen Q.M.M."/>
            <person name="Hossain M.Z."/>
            <person name="Ahmed R."/>
            <person name="Khan M.M."/>
            <person name="Islam R."/>
            <person name="Rashid M.M."/>
            <person name="Khan S.A."/>
            <person name="Rahman M.S."/>
            <person name="Alam M."/>
            <person name="Yahiya A.S."/>
            <person name="Khan M.S."/>
            <person name="Azam M.S."/>
            <person name="Haque T."/>
            <person name="Lashkar M.Z.H."/>
            <person name="Akhand A.I."/>
            <person name="Morshed G."/>
            <person name="Roy S."/>
            <person name="Uddin K.S."/>
            <person name="Rabeya T."/>
            <person name="Hossain A.S."/>
            <person name="Chowdhury A."/>
            <person name="Snigdha A.R."/>
            <person name="Mortoza M.S."/>
            <person name="Matin S.A."/>
            <person name="Hoque S.M.E."/>
            <person name="Islam M.K."/>
            <person name="Roy D.K."/>
            <person name="Haider R."/>
            <person name="Moosa M.M."/>
            <person name="Elias S.M."/>
            <person name="Hasan A.M."/>
            <person name="Jahan S."/>
            <person name="Shafiuddin M."/>
            <person name="Mahmood N."/>
            <person name="Shommy N.S."/>
        </authorList>
    </citation>
    <scope>NUCLEOTIDE SEQUENCE [LARGE SCALE GENOMIC DNA]</scope>
    <source>
        <strain evidence="2">cv. O-4</strain>
    </source>
</reference>
<dbReference type="EMBL" id="AWUE01016279">
    <property type="protein sequence ID" value="OMO93231.1"/>
    <property type="molecule type" value="Genomic_DNA"/>
</dbReference>
<dbReference type="PANTHER" id="PTHR36019:SF3">
    <property type="entry name" value="PLANT_PROTEIN"/>
    <property type="match status" value="1"/>
</dbReference>
<name>A0A1R3JEI6_9ROSI</name>
<evidence type="ECO:0000313" key="1">
    <source>
        <dbReference type="EMBL" id="OMO93231.1"/>
    </source>
</evidence>
<dbReference type="AlphaFoldDB" id="A0A1R3JEI6"/>
<proteinExistence type="predicted"/>
<gene>
    <name evidence="1" type="ORF">COLO4_17031</name>
</gene>
<dbReference type="PANTHER" id="PTHR36019">
    <property type="entry name" value="PLANT/PROTEIN"/>
    <property type="match status" value="1"/>
</dbReference>
<dbReference type="Proteomes" id="UP000187203">
    <property type="component" value="Unassembled WGS sequence"/>
</dbReference>
<sequence>MSLNCLACHQVLQRTDSNKERNYDNDNNNEKDIKRFWCIKVERTWSGNLSPVAYEHVRNNSDPSTPPAKKMIKKGHRRLNTIGTTFRTVSFEADGEPKLVRSSGMRRDWSFEDLGGTNRGEKMRNEIGVR</sequence>
<keyword evidence="2" id="KW-1185">Reference proteome</keyword>
<accession>A0A1R3JEI6</accession>